<dbReference type="WBParaSite" id="nRc.2.0.1.t18339-RA">
    <property type="protein sequence ID" value="nRc.2.0.1.t18339-RA"/>
    <property type="gene ID" value="nRc.2.0.1.g18339"/>
</dbReference>
<organism evidence="2 3">
    <name type="scientific">Romanomermis culicivorax</name>
    <name type="common">Nematode worm</name>
    <dbReference type="NCBI Taxonomy" id="13658"/>
    <lineage>
        <taxon>Eukaryota</taxon>
        <taxon>Metazoa</taxon>
        <taxon>Ecdysozoa</taxon>
        <taxon>Nematoda</taxon>
        <taxon>Enoplea</taxon>
        <taxon>Dorylaimia</taxon>
        <taxon>Mermithida</taxon>
        <taxon>Mermithoidea</taxon>
        <taxon>Mermithidae</taxon>
        <taxon>Romanomermis</taxon>
    </lineage>
</organism>
<evidence type="ECO:0000313" key="2">
    <source>
        <dbReference type="Proteomes" id="UP000887565"/>
    </source>
</evidence>
<evidence type="ECO:0000313" key="3">
    <source>
        <dbReference type="WBParaSite" id="nRc.2.0.1.t18339-RA"/>
    </source>
</evidence>
<keyword evidence="1" id="KW-0732">Signal</keyword>
<feature type="chain" id="PRO_5037310200" evidence="1">
    <location>
        <begin position="23"/>
        <end position="90"/>
    </location>
</feature>
<feature type="signal peptide" evidence="1">
    <location>
        <begin position="1"/>
        <end position="22"/>
    </location>
</feature>
<protein>
    <submittedName>
        <fullName evidence="3">Uncharacterized protein</fullName>
    </submittedName>
</protein>
<reference evidence="3" key="1">
    <citation type="submission" date="2022-11" db="UniProtKB">
        <authorList>
            <consortium name="WormBaseParasite"/>
        </authorList>
    </citation>
    <scope>IDENTIFICATION</scope>
</reference>
<keyword evidence="2" id="KW-1185">Reference proteome</keyword>
<dbReference type="Proteomes" id="UP000887565">
    <property type="component" value="Unplaced"/>
</dbReference>
<name>A0A915IW80_ROMCU</name>
<dbReference type="AlphaFoldDB" id="A0A915IW80"/>
<evidence type="ECO:0000256" key="1">
    <source>
        <dbReference type="SAM" id="SignalP"/>
    </source>
</evidence>
<proteinExistence type="predicted"/>
<sequence>MKDGRIKLTLILWCIGCQVGNGRQVETDAKTDAKLRFLYLASNITLDDKLGRTPGWDGRQVGIEWSCMLARYCIISCNVRVKSAEAYFLH</sequence>
<accession>A0A915IW80</accession>